<gene>
    <name evidence="3" type="ORF">OSTLU_93383</name>
</gene>
<dbReference type="InterPro" id="IPR001223">
    <property type="entry name" value="Glyco_hydro18_cat"/>
</dbReference>
<dbReference type="PANTHER" id="PTHR11177:SF317">
    <property type="entry name" value="CHITINASE 12-RELATED"/>
    <property type="match status" value="1"/>
</dbReference>
<name>A4S440_OSTLU</name>
<dbReference type="GeneID" id="5004178"/>
<protein>
    <recommendedName>
        <fullName evidence="2">GH18 domain-containing protein</fullName>
    </recommendedName>
</protein>
<dbReference type="Gene3D" id="3.20.20.80">
    <property type="entry name" value="Glycosidases"/>
    <property type="match status" value="1"/>
</dbReference>
<dbReference type="OMA" id="SGIMIWE"/>
<dbReference type="eggNOG" id="ENOG502SEHK">
    <property type="taxonomic scope" value="Eukaryota"/>
</dbReference>
<feature type="domain" description="GH18" evidence="2">
    <location>
        <begin position="19"/>
        <end position="312"/>
    </location>
</feature>
<dbReference type="KEGG" id="olu:OSTLU_93383"/>
<keyword evidence="4" id="KW-1185">Reference proteome</keyword>
<dbReference type="GO" id="GO:0005975">
    <property type="term" value="P:carbohydrate metabolic process"/>
    <property type="evidence" value="ECO:0007669"/>
    <property type="project" value="InterPro"/>
</dbReference>
<reference evidence="3 4" key="1">
    <citation type="journal article" date="2007" name="Proc. Natl. Acad. Sci. U.S.A.">
        <title>The tiny eukaryote Ostreococcus provides genomic insights into the paradox of plankton speciation.</title>
        <authorList>
            <person name="Palenik B."/>
            <person name="Grimwood J."/>
            <person name="Aerts A."/>
            <person name="Rouze P."/>
            <person name="Salamov A."/>
            <person name="Putnam N."/>
            <person name="Dupont C."/>
            <person name="Jorgensen R."/>
            <person name="Derelle E."/>
            <person name="Rombauts S."/>
            <person name="Zhou K."/>
            <person name="Otillar R."/>
            <person name="Merchant S.S."/>
            <person name="Podell S."/>
            <person name="Gaasterland T."/>
            <person name="Napoli C."/>
            <person name="Gendler K."/>
            <person name="Manuell A."/>
            <person name="Tai V."/>
            <person name="Vallon O."/>
            <person name="Piganeau G."/>
            <person name="Jancek S."/>
            <person name="Heijde M."/>
            <person name="Jabbari K."/>
            <person name="Bowler C."/>
            <person name="Lohr M."/>
            <person name="Robbens S."/>
            <person name="Werner G."/>
            <person name="Dubchak I."/>
            <person name="Pazour G.J."/>
            <person name="Ren Q."/>
            <person name="Paulsen I."/>
            <person name="Delwiche C."/>
            <person name="Schmutz J."/>
            <person name="Rokhsar D."/>
            <person name="Van de Peer Y."/>
            <person name="Moreau H."/>
            <person name="Grigoriev I.V."/>
        </authorList>
    </citation>
    <scope>NUCLEOTIDE SEQUENCE [LARGE SCALE GENOMIC DNA]</scope>
    <source>
        <strain evidence="3 4">CCE9901</strain>
    </source>
</reference>
<dbReference type="PROSITE" id="PS51910">
    <property type="entry name" value="GH18_2"/>
    <property type="match status" value="1"/>
</dbReference>
<dbReference type="EMBL" id="CP000590">
    <property type="protein sequence ID" value="ABO98495.1"/>
    <property type="molecule type" value="Genomic_DNA"/>
</dbReference>
<organism evidence="3 4">
    <name type="scientific">Ostreococcus lucimarinus (strain CCE9901)</name>
    <dbReference type="NCBI Taxonomy" id="436017"/>
    <lineage>
        <taxon>Eukaryota</taxon>
        <taxon>Viridiplantae</taxon>
        <taxon>Chlorophyta</taxon>
        <taxon>Mamiellophyceae</taxon>
        <taxon>Mamiellales</taxon>
        <taxon>Bathycoccaceae</taxon>
        <taxon>Ostreococcus</taxon>
    </lineage>
</organism>
<evidence type="ECO:0000256" key="1">
    <source>
        <dbReference type="SAM" id="SignalP"/>
    </source>
</evidence>
<dbReference type="InterPro" id="IPR011583">
    <property type="entry name" value="Chitinase_II/V-like_cat"/>
</dbReference>
<feature type="signal peptide" evidence="1">
    <location>
        <begin position="1"/>
        <end position="22"/>
    </location>
</feature>
<dbReference type="InterPro" id="IPR017853">
    <property type="entry name" value="GH"/>
</dbReference>
<dbReference type="Proteomes" id="UP000001568">
    <property type="component" value="Chromosome 10"/>
</dbReference>
<dbReference type="Gene3D" id="3.40.5.30">
    <property type="entry name" value="(Trans)glycosidases - domain 2"/>
    <property type="match status" value="1"/>
</dbReference>
<dbReference type="GO" id="GO:0008061">
    <property type="term" value="F:chitin binding"/>
    <property type="evidence" value="ECO:0007669"/>
    <property type="project" value="InterPro"/>
</dbReference>
<evidence type="ECO:0000259" key="2">
    <source>
        <dbReference type="PROSITE" id="PS51910"/>
    </source>
</evidence>
<dbReference type="HOGENOM" id="CLU_832470_0_0_1"/>
<dbReference type="RefSeq" id="XP_001420202.1">
    <property type="nucleotide sequence ID" value="XM_001420165.1"/>
</dbReference>
<dbReference type="OrthoDB" id="76388at2759"/>
<dbReference type="SMART" id="SM00636">
    <property type="entry name" value="Glyco_18"/>
    <property type="match status" value="1"/>
</dbReference>
<sequence length="318" mass="34870">MRLRAFVLALAALASRSHGAVAAKTFSVHGYLPDYRPATAAARACARGARVLAFSAAPSSSGRALDGLDGVWKKTDEDGDCASDLVVGGGGRSDGFGAAAESPTALVAAVKRAVETHAFDGVSYDWEYPARESDWMAFGELLRATRDALDEMEGERKRLSFAIHPTVATFEAMVKFDLMKYVDYVHIMAYDSRDPRGHAAMSFVESLMEYVKREFDDVSKFTVGIPFYARSMRTGEAKTYEEIRREFASSENLDKDQNVVGDWAFDSVGVVRKKVRVARRMGFGGVMIWELGQDVQDSSSLFLAIVDEIASLDAHTEL</sequence>
<evidence type="ECO:0000313" key="4">
    <source>
        <dbReference type="Proteomes" id="UP000001568"/>
    </source>
</evidence>
<dbReference type="Pfam" id="PF00704">
    <property type="entry name" value="Glyco_hydro_18"/>
    <property type="match status" value="1"/>
</dbReference>
<dbReference type="PANTHER" id="PTHR11177">
    <property type="entry name" value="CHITINASE"/>
    <property type="match status" value="1"/>
</dbReference>
<dbReference type="CAZy" id="GH18">
    <property type="family name" value="Glycoside Hydrolase Family 18"/>
</dbReference>
<keyword evidence="1" id="KW-0732">Signal</keyword>
<dbReference type="GO" id="GO:0006032">
    <property type="term" value="P:chitin catabolic process"/>
    <property type="evidence" value="ECO:0007669"/>
    <property type="project" value="TreeGrafter"/>
</dbReference>
<dbReference type="InterPro" id="IPR050314">
    <property type="entry name" value="Glycosyl_Hydrlase_18"/>
</dbReference>
<dbReference type="AlphaFoldDB" id="A4S440"/>
<evidence type="ECO:0000313" key="3">
    <source>
        <dbReference type="EMBL" id="ABO98495.1"/>
    </source>
</evidence>
<dbReference type="STRING" id="436017.A4S440"/>
<dbReference type="GO" id="GO:0004568">
    <property type="term" value="F:chitinase activity"/>
    <property type="evidence" value="ECO:0007669"/>
    <property type="project" value="TreeGrafter"/>
</dbReference>
<accession>A4S440</accession>
<dbReference type="Gramene" id="ABO98495">
    <property type="protein sequence ID" value="ABO98495"/>
    <property type="gene ID" value="OSTLU_93383"/>
</dbReference>
<dbReference type="GO" id="GO:0005576">
    <property type="term" value="C:extracellular region"/>
    <property type="evidence" value="ECO:0007669"/>
    <property type="project" value="TreeGrafter"/>
</dbReference>
<dbReference type="SUPFAM" id="SSF51445">
    <property type="entry name" value="(Trans)glycosidases"/>
    <property type="match status" value="1"/>
</dbReference>
<feature type="chain" id="PRO_5002671868" description="GH18 domain-containing protein" evidence="1">
    <location>
        <begin position="23"/>
        <end position="318"/>
    </location>
</feature>
<proteinExistence type="predicted"/>